<evidence type="ECO:0000256" key="4">
    <source>
        <dbReference type="ARBA" id="ARBA00022984"/>
    </source>
</evidence>
<dbReference type="Pfam" id="PF01177">
    <property type="entry name" value="Asp_Glu_race"/>
    <property type="match status" value="1"/>
</dbReference>
<dbReference type="Gene3D" id="3.40.50.1860">
    <property type="match status" value="2"/>
</dbReference>
<protein>
    <recommendedName>
        <fullName evidence="2 7">Glutamate racemase</fullName>
        <ecNumber evidence="2 7">5.1.1.3</ecNumber>
    </recommendedName>
</protein>
<organism evidence="8 9">
    <name type="scientific">Leptospirillum ferrodiazotrophum</name>
    <dbReference type="NCBI Taxonomy" id="412449"/>
    <lineage>
        <taxon>Bacteria</taxon>
        <taxon>Pseudomonadati</taxon>
        <taxon>Nitrospirota</taxon>
        <taxon>Nitrospiria</taxon>
        <taxon>Nitrospirales</taxon>
        <taxon>Nitrospiraceae</taxon>
        <taxon>Leptospirillum</taxon>
    </lineage>
</organism>
<proteinExistence type="inferred from homology"/>
<dbReference type="SUPFAM" id="SSF53681">
    <property type="entry name" value="Aspartate/glutamate racemase"/>
    <property type="match status" value="2"/>
</dbReference>
<accession>C6HUV6</accession>
<comment type="function">
    <text evidence="7">Provides the (R)-glutamate required for cell wall biosynthesis.</text>
</comment>
<evidence type="ECO:0000256" key="2">
    <source>
        <dbReference type="ARBA" id="ARBA00013090"/>
    </source>
</evidence>
<dbReference type="EMBL" id="GG693859">
    <property type="protein sequence ID" value="EES53567.1"/>
    <property type="molecule type" value="Genomic_DNA"/>
</dbReference>
<dbReference type="AlphaFoldDB" id="C6HUV6"/>
<dbReference type="PANTHER" id="PTHR21198">
    <property type="entry name" value="GLUTAMATE RACEMASE"/>
    <property type="match status" value="1"/>
</dbReference>
<dbReference type="InterPro" id="IPR004391">
    <property type="entry name" value="Glu_race"/>
</dbReference>
<dbReference type="PROSITE" id="PS00924">
    <property type="entry name" value="ASP_GLU_RACEMASE_2"/>
    <property type="match status" value="1"/>
</dbReference>
<keyword evidence="9" id="KW-1185">Reference proteome</keyword>
<gene>
    <name evidence="7" type="primary">murI</name>
    <name evidence="8" type="ORF">UBAL3_74420023</name>
</gene>
<evidence type="ECO:0000256" key="3">
    <source>
        <dbReference type="ARBA" id="ARBA00022960"/>
    </source>
</evidence>
<evidence type="ECO:0000313" key="9">
    <source>
        <dbReference type="Proteomes" id="UP000009374"/>
    </source>
</evidence>
<dbReference type="HAMAP" id="MF_00258">
    <property type="entry name" value="Glu_racemase"/>
    <property type="match status" value="1"/>
</dbReference>
<evidence type="ECO:0000256" key="5">
    <source>
        <dbReference type="ARBA" id="ARBA00023235"/>
    </source>
</evidence>
<dbReference type="GO" id="GO:0008360">
    <property type="term" value="P:regulation of cell shape"/>
    <property type="evidence" value="ECO:0007669"/>
    <property type="project" value="UniProtKB-KW"/>
</dbReference>
<evidence type="ECO:0000256" key="6">
    <source>
        <dbReference type="ARBA" id="ARBA00023316"/>
    </source>
</evidence>
<feature type="binding site" evidence="7">
    <location>
        <begin position="52"/>
        <end position="53"/>
    </location>
    <ligand>
        <name>substrate</name>
    </ligand>
</feature>
<keyword evidence="6 7" id="KW-0961">Cell wall biogenesis/degradation</keyword>
<feature type="active site" description="Proton donor/acceptor" evidence="7">
    <location>
        <position position="115"/>
    </location>
</feature>
<dbReference type="Proteomes" id="UP000009374">
    <property type="component" value="Unassembled WGS sequence"/>
</dbReference>
<comment type="similarity">
    <text evidence="7">Belongs to the aspartate/glutamate racemases family.</text>
</comment>
<feature type="binding site" evidence="7">
    <location>
        <begin position="84"/>
        <end position="85"/>
    </location>
    <ligand>
        <name>substrate</name>
    </ligand>
</feature>
<dbReference type="EC" id="5.1.1.3" evidence="2 7"/>
<dbReference type="GO" id="GO:0008881">
    <property type="term" value="F:glutamate racemase activity"/>
    <property type="evidence" value="ECO:0007669"/>
    <property type="project" value="UniProtKB-UniRule"/>
</dbReference>
<dbReference type="InterPro" id="IPR033134">
    <property type="entry name" value="Asp/Glu_racemase_AS_2"/>
</dbReference>
<comment type="catalytic activity">
    <reaction evidence="1 7">
        <text>L-glutamate = D-glutamate</text>
        <dbReference type="Rhea" id="RHEA:12813"/>
        <dbReference type="ChEBI" id="CHEBI:29985"/>
        <dbReference type="ChEBI" id="CHEBI:29986"/>
        <dbReference type="EC" id="5.1.1.3"/>
    </reaction>
</comment>
<evidence type="ECO:0000313" key="8">
    <source>
        <dbReference type="EMBL" id="EES53567.1"/>
    </source>
</evidence>
<name>C6HUV6_9BACT</name>
<feature type="binding site" evidence="7">
    <location>
        <begin position="232"/>
        <end position="233"/>
    </location>
    <ligand>
        <name>substrate</name>
    </ligand>
</feature>
<dbReference type="GO" id="GO:0071555">
    <property type="term" value="P:cell wall organization"/>
    <property type="evidence" value="ECO:0007669"/>
    <property type="project" value="UniProtKB-KW"/>
</dbReference>
<comment type="caution">
    <text evidence="7">Lacks conserved residue(s) required for the propagation of feature annotation.</text>
</comment>
<dbReference type="InterPro" id="IPR015942">
    <property type="entry name" value="Asp/Glu/hydantoin_racemase"/>
</dbReference>
<dbReference type="FunFam" id="3.40.50.1860:FF:000001">
    <property type="entry name" value="Glutamate racemase"/>
    <property type="match status" value="1"/>
</dbReference>
<dbReference type="GO" id="GO:0009252">
    <property type="term" value="P:peptidoglycan biosynthetic process"/>
    <property type="evidence" value="ECO:0007669"/>
    <property type="project" value="UniProtKB-UniRule"/>
</dbReference>
<keyword evidence="4 7" id="KW-0573">Peptidoglycan synthesis</keyword>
<dbReference type="PANTHER" id="PTHR21198:SF2">
    <property type="entry name" value="GLUTAMATE RACEMASE"/>
    <property type="match status" value="1"/>
</dbReference>
<dbReference type="NCBIfam" id="TIGR00067">
    <property type="entry name" value="glut_race"/>
    <property type="match status" value="1"/>
</dbReference>
<evidence type="ECO:0000256" key="1">
    <source>
        <dbReference type="ARBA" id="ARBA00001602"/>
    </source>
</evidence>
<dbReference type="UniPathway" id="UPA00219"/>
<reference evidence="8 9" key="1">
    <citation type="journal article" date="2009" name="Appl. Environ. Microbiol.">
        <title>Community genomic and proteomic analyses of chemoautotrophic iron-oxidizing "Leptospirillum rubarum" (Group II) and "Leptospirillum ferrodiazotrophum" (Group III) bacteria in acid mine drainage biofilms.</title>
        <authorList>
            <person name="Goltsman D.S."/>
            <person name="Denef V.J."/>
            <person name="Singer S.W."/>
            <person name="VerBerkmoes N.C."/>
            <person name="Lefsrud M."/>
            <person name="Mueller R.S."/>
            <person name="Dick G.J."/>
            <person name="Sun C.L."/>
            <person name="Wheeler K.E."/>
            <person name="Zemla A."/>
            <person name="Baker B.J."/>
            <person name="Hauser L."/>
            <person name="Land M."/>
            <person name="Shah M.B."/>
            <person name="Thelen M.P."/>
            <person name="Hettich R.L."/>
            <person name="Banfield J.F."/>
        </authorList>
    </citation>
    <scope>NUCLEOTIDE SEQUENCE [LARGE SCALE GENOMIC DNA]</scope>
</reference>
<keyword evidence="5 7" id="KW-0413">Isomerase</keyword>
<feature type="active site" description="Proton donor/acceptor" evidence="7">
    <location>
        <position position="231"/>
    </location>
</feature>
<keyword evidence="3 7" id="KW-0133">Cell shape</keyword>
<dbReference type="InterPro" id="IPR001920">
    <property type="entry name" value="Asp/Glu_race"/>
</dbReference>
<evidence type="ECO:0000256" key="7">
    <source>
        <dbReference type="HAMAP-Rule" id="MF_00258"/>
    </source>
</evidence>
<comment type="pathway">
    <text evidence="7">Cell wall biogenesis; peptidoglycan biosynthesis.</text>
</comment>
<sequence>MQKHFFAEIIFLSMLKMNLRREFGRTSGSGREVAEERDLVGGEGTPAFALFDSGMGGLSVLRHFLELFPEEDFLYLGDMARFPYGSKSREAICRFAVEDAGLLSRYRPVTLVAACFTVSSQALDILVSRFPEIRVVGMVEAGARAALAMTRTGHVGVLGTEGTIRSGAYPAIFQRLGGQETNVFGISCPLFAPMVEEGWIDGEIPERVAREYLAPIVEGRTPDVDTIILGCTHYPPLLPLLRRILPHITFIDPGRELAQAELLRSKPRTGQGKGHVSFFVTDGRERFMRVGQHLLGRPVEDVREIAVPSVDFSFA</sequence>